<evidence type="ECO:0000313" key="2">
    <source>
        <dbReference type="Proteomes" id="UP000190675"/>
    </source>
</evidence>
<dbReference type="AlphaFoldDB" id="A0A1M5R317"/>
<dbReference type="Proteomes" id="UP000190675">
    <property type="component" value="Chromosome I"/>
</dbReference>
<dbReference type="EMBL" id="LT670818">
    <property type="protein sequence ID" value="SHH20389.1"/>
    <property type="molecule type" value="Genomic_DNA"/>
</dbReference>
<accession>A0A1M5R317</accession>
<evidence type="ECO:0000313" key="1">
    <source>
        <dbReference type="EMBL" id="SHH20389.1"/>
    </source>
</evidence>
<reference evidence="1 2" key="1">
    <citation type="submission" date="2016-11" db="EMBL/GenBank/DDBJ databases">
        <authorList>
            <person name="Jaros S."/>
            <person name="Januszkiewicz K."/>
            <person name="Wedrychowicz H."/>
        </authorList>
    </citation>
    <scope>NUCLEOTIDE SEQUENCE [LARGE SCALE GENOMIC DNA]</scope>
    <source>
        <strain evidence="1 2">GAS242</strain>
    </source>
</reference>
<sequence length="70" mass="7909">MASGTQIAVIFSCPKCGAFYEATQEQHPDKHYGSFKCEDCKAEVHAWAGMYDFFDWKAKKMRPAAFGKPI</sequence>
<dbReference type="RefSeq" id="WP_079569256.1">
    <property type="nucleotide sequence ID" value="NZ_LT670818.1"/>
</dbReference>
<gene>
    <name evidence="1" type="ORF">SAMN05444169_6300</name>
</gene>
<proteinExistence type="predicted"/>
<organism evidence="1 2">
    <name type="scientific">Bradyrhizobium erythrophlei</name>
    <dbReference type="NCBI Taxonomy" id="1437360"/>
    <lineage>
        <taxon>Bacteria</taxon>
        <taxon>Pseudomonadati</taxon>
        <taxon>Pseudomonadota</taxon>
        <taxon>Alphaproteobacteria</taxon>
        <taxon>Hyphomicrobiales</taxon>
        <taxon>Nitrobacteraceae</taxon>
        <taxon>Bradyrhizobium</taxon>
    </lineage>
</organism>
<dbReference type="OrthoDB" id="8243935at2"/>
<name>A0A1M5R317_9BRAD</name>
<protein>
    <submittedName>
        <fullName evidence="1">Uncharacterized protein</fullName>
    </submittedName>
</protein>